<reference evidence="1 2" key="1">
    <citation type="journal article" date="2021" name="Front. Genet.">
        <title>Chromosome-Level Genome Assembly Reveals Significant Gene Expansion in the Toll and IMD Signaling Pathways of Dendrolimus kikuchii.</title>
        <authorList>
            <person name="Zhou J."/>
            <person name="Wu P."/>
            <person name="Xiong Z."/>
            <person name="Liu N."/>
            <person name="Zhao N."/>
            <person name="Ji M."/>
            <person name="Qiu Y."/>
            <person name="Yang B."/>
        </authorList>
    </citation>
    <scope>NUCLEOTIDE SEQUENCE [LARGE SCALE GENOMIC DNA]</scope>
    <source>
        <strain evidence="1">Ann1</strain>
    </source>
</reference>
<name>A0ACC1CRM8_9NEOP</name>
<comment type="caution">
    <text evidence="1">The sequence shown here is derived from an EMBL/GenBank/DDBJ whole genome shotgun (WGS) entry which is preliminary data.</text>
</comment>
<dbReference type="Proteomes" id="UP000824533">
    <property type="component" value="Linkage Group LG18"/>
</dbReference>
<keyword evidence="2" id="KW-1185">Reference proteome</keyword>
<organism evidence="1 2">
    <name type="scientific">Dendrolimus kikuchii</name>
    <dbReference type="NCBI Taxonomy" id="765133"/>
    <lineage>
        <taxon>Eukaryota</taxon>
        <taxon>Metazoa</taxon>
        <taxon>Ecdysozoa</taxon>
        <taxon>Arthropoda</taxon>
        <taxon>Hexapoda</taxon>
        <taxon>Insecta</taxon>
        <taxon>Pterygota</taxon>
        <taxon>Neoptera</taxon>
        <taxon>Endopterygota</taxon>
        <taxon>Lepidoptera</taxon>
        <taxon>Glossata</taxon>
        <taxon>Ditrysia</taxon>
        <taxon>Bombycoidea</taxon>
        <taxon>Lasiocampidae</taxon>
        <taxon>Dendrolimus</taxon>
    </lineage>
</organism>
<sequence length="235" mass="25609">MKLLTSITAIIAAASASQIYNQPANYPDAYHYQGQASQQGQLDQYQGHLNQYQGQLDQTQGYAHEATLSKRPEAEKIARISNYLSETDGHGYKYSFETENGIKFQEHGQKGHGSAAQGAYSYTGDDGHVYTVSYTADENGFRVEGNHLPTPPPVPEEILKALEQNAREEASGIFDDGSYIGHQQTQSQLSQSNAYAAVQVEGQARTAGHQTAGYQAAVARTAAPASTPYRGHRHQ</sequence>
<evidence type="ECO:0000313" key="1">
    <source>
        <dbReference type="EMBL" id="KAJ0174319.1"/>
    </source>
</evidence>
<accession>A0ACC1CRM8</accession>
<proteinExistence type="predicted"/>
<protein>
    <submittedName>
        <fullName evidence="1">Uncharacterized protein</fullName>
    </submittedName>
</protein>
<gene>
    <name evidence="1" type="ORF">K1T71_010465</name>
</gene>
<dbReference type="EMBL" id="CM034404">
    <property type="protein sequence ID" value="KAJ0174319.1"/>
    <property type="molecule type" value="Genomic_DNA"/>
</dbReference>
<evidence type="ECO:0000313" key="2">
    <source>
        <dbReference type="Proteomes" id="UP000824533"/>
    </source>
</evidence>